<gene>
    <name evidence="3" type="ORF">GL4_2653</name>
</gene>
<name>A0A0A8K6B8_9HYPH</name>
<feature type="domain" description="UspA" evidence="2">
    <location>
        <begin position="141"/>
        <end position="261"/>
    </location>
</feature>
<evidence type="ECO:0000259" key="2">
    <source>
        <dbReference type="Pfam" id="PF00582"/>
    </source>
</evidence>
<dbReference type="PANTHER" id="PTHR46268:SF15">
    <property type="entry name" value="UNIVERSAL STRESS PROTEIN HP_0031"/>
    <property type="match status" value="1"/>
</dbReference>
<dbReference type="Proteomes" id="UP000031643">
    <property type="component" value="Chromosome"/>
</dbReference>
<proteinExistence type="inferred from homology"/>
<dbReference type="EMBL" id="AP014648">
    <property type="protein sequence ID" value="BAQ18087.1"/>
    <property type="molecule type" value="Genomic_DNA"/>
</dbReference>
<dbReference type="InterPro" id="IPR006016">
    <property type="entry name" value="UspA"/>
</dbReference>
<protein>
    <submittedName>
        <fullName evidence="3">Universal stress protein UspA and related nucleotide-binding proteins</fullName>
    </submittedName>
</protein>
<organism evidence="3 4">
    <name type="scientific">Methyloceanibacter caenitepidi</name>
    <dbReference type="NCBI Taxonomy" id="1384459"/>
    <lineage>
        <taxon>Bacteria</taxon>
        <taxon>Pseudomonadati</taxon>
        <taxon>Pseudomonadota</taxon>
        <taxon>Alphaproteobacteria</taxon>
        <taxon>Hyphomicrobiales</taxon>
        <taxon>Hyphomicrobiaceae</taxon>
        <taxon>Methyloceanibacter</taxon>
    </lineage>
</organism>
<reference evidence="3 4" key="1">
    <citation type="submission" date="2014-09" db="EMBL/GenBank/DDBJ databases">
        <title>Genome sequencing of Methyloceanibacter caenitepidi Gela4.</title>
        <authorList>
            <person name="Takeuchi M."/>
            <person name="Susumu S."/>
            <person name="Kamagata Y."/>
            <person name="Oshima K."/>
            <person name="Hattori M."/>
            <person name="Iwasaki W."/>
        </authorList>
    </citation>
    <scope>NUCLEOTIDE SEQUENCE [LARGE SCALE GENOMIC DNA]</scope>
    <source>
        <strain evidence="3 4">Gela4</strain>
    </source>
</reference>
<dbReference type="PRINTS" id="PR01438">
    <property type="entry name" value="UNVRSLSTRESS"/>
</dbReference>
<accession>A0A0A8K6B8</accession>
<dbReference type="PANTHER" id="PTHR46268">
    <property type="entry name" value="STRESS RESPONSE PROTEIN NHAX"/>
    <property type="match status" value="1"/>
</dbReference>
<dbReference type="RefSeq" id="WP_052464500.1">
    <property type="nucleotide sequence ID" value="NZ_AP014648.1"/>
</dbReference>
<sequence length="263" mass="28250">MAIKDLLISLDSLTAPDAQLPYAVQVTEALGAHAIGVAHIPAGETEPREEVQRAMDRFASAGDRSGISRETRLAKCSAGKFAEQLSVQARHVDLTIIGQPSSEGANGKQQTALYEELLFHSGRPVLVVPWAGHPKPKPRTAIVAWDASSTAARALSDAMPILSLTEKVIVLVATDDRQSDLGTDPGTDIAHHLARHDLNVEVRRIPLDPETPTADLLLSQSADLGADLMVMGGYHHSRMREVLFGGVTRTVIKTMTVPVLMSH</sequence>
<dbReference type="SUPFAM" id="SSF52402">
    <property type="entry name" value="Adenine nucleotide alpha hydrolases-like"/>
    <property type="match status" value="2"/>
</dbReference>
<keyword evidence="4" id="KW-1185">Reference proteome</keyword>
<dbReference type="KEGG" id="mcg:GL4_2653"/>
<dbReference type="CDD" id="cd00293">
    <property type="entry name" value="USP-like"/>
    <property type="match status" value="1"/>
</dbReference>
<evidence type="ECO:0000313" key="3">
    <source>
        <dbReference type="EMBL" id="BAQ18087.1"/>
    </source>
</evidence>
<dbReference type="Gene3D" id="3.40.50.12370">
    <property type="match status" value="1"/>
</dbReference>
<dbReference type="InterPro" id="IPR006015">
    <property type="entry name" value="Universal_stress_UspA"/>
</dbReference>
<evidence type="ECO:0000313" key="4">
    <source>
        <dbReference type="Proteomes" id="UP000031643"/>
    </source>
</evidence>
<dbReference type="OrthoDB" id="9804721at2"/>
<dbReference type="HOGENOM" id="CLU_049301_5_2_5"/>
<dbReference type="AlphaFoldDB" id="A0A0A8K6B8"/>
<evidence type="ECO:0000256" key="1">
    <source>
        <dbReference type="ARBA" id="ARBA00008791"/>
    </source>
</evidence>
<dbReference type="Pfam" id="PF00582">
    <property type="entry name" value="Usp"/>
    <property type="match status" value="1"/>
</dbReference>
<dbReference type="STRING" id="1384459.GL4_2653"/>
<comment type="similarity">
    <text evidence="1">Belongs to the universal stress protein A family.</text>
</comment>